<dbReference type="Gene3D" id="1.20.1090.10">
    <property type="entry name" value="Dehydroquinate synthase-like - alpha domain"/>
    <property type="match status" value="1"/>
</dbReference>
<keyword evidence="3" id="KW-0479">Metal-binding</keyword>
<keyword evidence="5" id="KW-0560">Oxidoreductase</keyword>
<gene>
    <name evidence="10" type="ORF">GC101_31155</name>
</gene>
<dbReference type="InterPro" id="IPR032837">
    <property type="entry name" value="G1PDH"/>
</dbReference>
<keyword evidence="1" id="KW-0963">Cytoplasm</keyword>
<keyword evidence="4" id="KW-0521">NADP</keyword>
<evidence type="ECO:0000256" key="4">
    <source>
        <dbReference type="ARBA" id="ARBA00022857"/>
    </source>
</evidence>
<dbReference type="PANTHER" id="PTHR43616">
    <property type="entry name" value="GLYCEROL DEHYDROGENASE"/>
    <property type="match status" value="1"/>
</dbReference>
<reference evidence="10 11" key="1">
    <citation type="submission" date="2019-10" db="EMBL/GenBank/DDBJ databases">
        <title>Description of Paenibacillus terricola sp. nov.</title>
        <authorList>
            <person name="Carlier A."/>
            <person name="Qi S."/>
        </authorList>
    </citation>
    <scope>NUCLEOTIDE SEQUENCE [LARGE SCALE GENOMIC DNA]</scope>
    <source>
        <strain evidence="10 11">LMG 31459</strain>
    </source>
</reference>
<keyword evidence="9" id="KW-1208">Phospholipid metabolism</keyword>
<evidence type="ECO:0000256" key="2">
    <source>
        <dbReference type="ARBA" id="ARBA00022516"/>
    </source>
</evidence>
<keyword evidence="6" id="KW-0520">NAD</keyword>
<accession>A0ABX1YQY7</accession>
<keyword evidence="7" id="KW-0443">Lipid metabolism</keyword>
<protein>
    <submittedName>
        <fullName evidence="10">Iron-containing alcohol dehydrogenase</fullName>
    </submittedName>
</protein>
<proteinExistence type="predicted"/>
<keyword evidence="8" id="KW-0594">Phospholipid biosynthesis</keyword>
<evidence type="ECO:0000256" key="3">
    <source>
        <dbReference type="ARBA" id="ARBA00022723"/>
    </source>
</evidence>
<dbReference type="InterPro" id="IPR016205">
    <property type="entry name" value="Glycerol_DH"/>
</dbReference>
<evidence type="ECO:0000256" key="6">
    <source>
        <dbReference type="ARBA" id="ARBA00023027"/>
    </source>
</evidence>
<sequence length="406" mass="43616">MLPPSRNKRMKELSRLINTPLSCTCGRVHEVPVRSLSLHADMDAVAEACLTYIQGRNLLVVSDLTTYELQARELIGRLEQKGFKAGSCLYTEAKVLPDERSLGQLLMSSAGKPDGMIAVGSGTITDLTRMAAARQGIPFLSVPTAPSMDGYASGVSSLLAGGRKTTYPGVTATAILGSLELIAAAPLKLLQAGFGDIIGKKISVCDWLLGHTLNGEYLCPYILGLVEQAADSVIARAEGIRSREPEAVQGLMEALLLSGMAIAMAGDSRPASGSEHLLAHYLEGAFLREDREPLSHGLAVAVGTVCAGMFYHTVLNSAEWVDKEQITAVREALGARQPVPWQIRSWLADIGLSASPADYGISRELLREALLVSHFTRPRYTIFSFAAKLGILEQAAERVLDKLYPL</sequence>
<dbReference type="PANTHER" id="PTHR43616:SF5">
    <property type="entry name" value="GLYCEROL DEHYDROGENASE 1"/>
    <property type="match status" value="1"/>
</dbReference>
<comment type="caution">
    <text evidence="10">The sequence shown here is derived from an EMBL/GenBank/DDBJ whole genome shotgun (WGS) entry which is preliminary data.</text>
</comment>
<organism evidence="10 11">
    <name type="scientific">Paenibacillus phytohabitans</name>
    <dbReference type="NCBI Taxonomy" id="2654978"/>
    <lineage>
        <taxon>Bacteria</taxon>
        <taxon>Bacillati</taxon>
        <taxon>Bacillota</taxon>
        <taxon>Bacilli</taxon>
        <taxon>Bacillales</taxon>
        <taxon>Paenibacillaceae</taxon>
        <taxon>Paenibacillus</taxon>
    </lineage>
</organism>
<dbReference type="CDD" id="cd08175">
    <property type="entry name" value="G1PDH"/>
    <property type="match status" value="1"/>
</dbReference>
<keyword evidence="2" id="KW-0444">Lipid biosynthesis</keyword>
<name>A0ABX1YQY7_9BACL</name>
<evidence type="ECO:0000256" key="7">
    <source>
        <dbReference type="ARBA" id="ARBA00023098"/>
    </source>
</evidence>
<dbReference type="SUPFAM" id="SSF56796">
    <property type="entry name" value="Dehydroquinate synthase-like"/>
    <property type="match status" value="1"/>
</dbReference>
<evidence type="ECO:0000256" key="8">
    <source>
        <dbReference type="ARBA" id="ARBA00023209"/>
    </source>
</evidence>
<keyword evidence="11" id="KW-1185">Reference proteome</keyword>
<dbReference type="Pfam" id="PF13685">
    <property type="entry name" value="Fe-ADH_2"/>
    <property type="match status" value="1"/>
</dbReference>
<evidence type="ECO:0000256" key="9">
    <source>
        <dbReference type="ARBA" id="ARBA00023264"/>
    </source>
</evidence>
<evidence type="ECO:0000256" key="5">
    <source>
        <dbReference type="ARBA" id="ARBA00023002"/>
    </source>
</evidence>
<dbReference type="Proteomes" id="UP000596857">
    <property type="component" value="Unassembled WGS sequence"/>
</dbReference>
<evidence type="ECO:0000313" key="11">
    <source>
        <dbReference type="Proteomes" id="UP000596857"/>
    </source>
</evidence>
<evidence type="ECO:0000256" key="1">
    <source>
        <dbReference type="ARBA" id="ARBA00022490"/>
    </source>
</evidence>
<dbReference type="Gene3D" id="3.40.50.1970">
    <property type="match status" value="1"/>
</dbReference>
<dbReference type="EMBL" id="WHOB01000093">
    <property type="protein sequence ID" value="NOU83321.1"/>
    <property type="molecule type" value="Genomic_DNA"/>
</dbReference>
<evidence type="ECO:0000313" key="10">
    <source>
        <dbReference type="EMBL" id="NOU83321.1"/>
    </source>
</evidence>